<feature type="transmembrane region" description="Helical" evidence="6">
    <location>
        <begin position="408"/>
        <end position="432"/>
    </location>
</feature>
<dbReference type="PROSITE" id="PS50850">
    <property type="entry name" value="MFS"/>
    <property type="match status" value="1"/>
</dbReference>
<dbReference type="KEGG" id="cmt:CCM_00455"/>
<keyword evidence="3 6" id="KW-0812">Transmembrane</keyword>
<evidence type="ECO:0000256" key="1">
    <source>
        <dbReference type="ARBA" id="ARBA00004141"/>
    </source>
</evidence>
<name>G3J479_CORMM</name>
<evidence type="ECO:0000313" key="9">
    <source>
        <dbReference type="Proteomes" id="UP000001610"/>
    </source>
</evidence>
<feature type="transmembrane region" description="Helical" evidence="6">
    <location>
        <begin position="144"/>
        <end position="165"/>
    </location>
</feature>
<organism evidence="8 9">
    <name type="scientific">Cordyceps militaris (strain CM01)</name>
    <name type="common">Caterpillar fungus</name>
    <dbReference type="NCBI Taxonomy" id="983644"/>
    <lineage>
        <taxon>Eukaryota</taxon>
        <taxon>Fungi</taxon>
        <taxon>Dikarya</taxon>
        <taxon>Ascomycota</taxon>
        <taxon>Pezizomycotina</taxon>
        <taxon>Sordariomycetes</taxon>
        <taxon>Hypocreomycetidae</taxon>
        <taxon>Hypocreales</taxon>
        <taxon>Cordycipitaceae</taxon>
        <taxon>Cordyceps</taxon>
    </lineage>
</organism>
<dbReference type="Proteomes" id="UP000001610">
    <property type="component" value="Unassembled WGS sequence"/>
</dbReference>
<evidence type="ECO:0000313" key="8">
    <source>
        <dbReference type="EMBL" id="EGX95801.1"/>
    </source>
</evidence>
<dbReference type="OMA" id="RPKWYIS"/>
<feature type="domain" description="Major facilitator superfamily (MFS) profile" evidence="7">
    <location>
        <begin position="18"/>
        <end position="439"/>
    </location>
</feature>
<gene>
    <name evidence="8" type="ORF">CCM_00455</name>
</gene>
<proteinExistence type="predicted"/>
<dbReference type="SUPFAM" id="SSF103473">
    <property type="entry name" value="MFS general substrate transporter"/>
    <property type="match status" value="1"/>
</dbReference>
<evidence type="ECO:0000256" key="5">
    <source>
        <dbReference type="ARBA" id="ARBA00023136"/>
    </source>
</evidence>
<evidence type="ECO:0000256" key="2">
    <source>
        <dbReference type="ARBA" id="ARBA00022448"/>
    </source>
</evidence>
<keyword evidence="4 6" id="KW-1133">Transmembrane helix</keyword>
<reference evidence="8 9" key="1">
    <citation type="journal article" date="2011" name="Genome Biol.">
        <title>Genome sequence of the insect pathogenic fungus Cordyceps militaris, a valued traditional Chinese medicine.</title>
        <authorList>
            <person name="Zheng P."/>
            <person name="Xia Y."/>
            <person name="Xiao G."/>
            <person name="Xiong C."/>
            <person name="Hu X."/>
            <person name="Zhang S."/>
            <person name="Zheng H."/>
            <person name="Huang Y."/>
            <person name="Zhou Y."/>
            <person name="Wang S."/>
            <person name="Zhao G.P."/>
            <person name="Liu X."/>
            <person name="St Leger R.J."/>
            <person name="Wang C."/>
        </authorList>
    </citation>
    <scope>NUCLEOTIDE SEQUENCE [LARGE SCALE GENOMIC DNA]</scope>
    <source>
        <strain evidence="8 9">CM01</strain>
    </source>
</reference>
<evidence type="ECO:0000256" key="3">
    <source>
        <dbReference type="ARBA" id="ARBA00022692"/>
    </source>
</evidence>
<feature type="transmembrane region" description="Helical" evidence="6">
    <location>
        <begin position="343"/>
        <end position="367"/>
    </location>
</feature>
<protein>
    <submittedName>
        <fullName evidence="8">MFS nicotinic acid transporter Tna1, putative</fullName>
    </submittedName>
</protein>
<dbReference type="OrthoDB" id="2962993at2759"/>
<keyword evidence="9" id="KW-1185">Reference proteome</keyword>
<dbReference type="FunFam" id="1.20.1250.20:FF:000034">
    <property type="entry name" value="MFS general substrate transporter"/>
    <property type="match status" value="1"/>
</dbReference>
<evidence type="ECO:0000256" key="6">
    <source>
        <dbReference type="SAM" id="Phobius"/>
    </source>
</evidence>
<dbReference type="Gene3D" id="1.20.1250.20">
    <property type="entry name" value="MFS general substrate transporter like domains"/>
    <property type="match status" value="2"/>
</dbReference>
<accession>G3J479</accession>
<feature type="transmembrane region" description="Helical" evidence="6">
    <location>
        <begin position="379"/>
        <end position="402"/>
    </location>
</feature>
<dbReference type="VEuPathDB" id="FungiDB:CCM_00455"/>
<evidence type="ECO:0000256" key="4">
    <source>
        <dbReference type="ARBA" id="ARBA00022989"/>
    </source>
</evidence>
<feature type="transmembrane region" description="Helical" evidence="6">
    <location>
        <begin position="252"/>
        <end position="277"/>
    </location>
</feature>
<keyword evidence="5 6" id="KW-0472">Membrane</keyword>
<dbReference type="HOGENOM" id="CLU_001265_0_1_1"/>
<feature type="transmembrane region" description="Helical" evidence="6">
    <location>
        <begin position="316"/>
        <end position="337"/>
    </location>
</feature>
<dbReference type="GeneID" id="18162490"/>
<dbReference type="eggNOG" id="KOG2533">
    <property type="taxonomic scope" value="Eukaryota"/>
</dbReference>
<keyword evidence="2" id="KW-0813">Transport</keyword>
<dbReference type="InterPro" id="IPR036259">
    <property type="entry name" value="MFS_trans_sf"/>
</dbReference>
<dbReference type="PANTHER" id="PTHR43791">
    <property type="entry name" value="PERMEASE-RELATED"/>
    <property type="match status" value="1"/>
</dbReference>
<dbReference type="FunFam" id="1.20.1250.20:FF:000013">
    <property type="entry name" value="MFS general substrate transporter"/>
    <property type="match status" value="1"/>
</dbReference>
<dbReference type="RefSeq" id="XP_006665678.1">
    <property type="nucleotide sequence ID" value="XM_006665615.1"/>
</dbReference>
<evidence type="ECO:0000259" key="7">
    <source>
        <dbReference type="PROSITE" id="PS50850"/>
    </source>
</evidence>
<feature type="transmembrane region" description="Helical" evidence="6">
    <location>
        <begin position="177"/>
        <end position="199"/>
    </location>
</feature>
<dbReference type="EMBL" id="JH126399">
    <property type="protein sequence ID" value="EGX95801.1"/>
    <property type="molecule type" value="Genomic_DNA"/>
</dbReference>
<dbReference type="InterPro" id="IPR011701">
    <property type="entry name" value="MFS"/>
</dbReference>
<dbReference type="AlphaFoldDB" id="G3J479"/>
<dbReference type="Pfam" id="PF07690">
    <property type="entry name" value="MFS_1"/>
    <property type="match status" value="1"/>
</dbReference>
<dbReference type="GO" id="GO:0022857">
    <property type="term" value="F:transmembrane transporter activity"/>
    <property type="evidence" value="ECO:0007669"/>
    <property type="project" value="InterPro"/>
</dbReference>
<feature type="transmembrane region" description="Helical" evidence="6">
    <location>
        <begin position="54"/>
        <end position="73"/>
    </location>
</feature>
<sequence>MHDPQEVGRILRKMDWRILPFLAVPYLLSYMDRGNIGNAKVAGMNTDMGLTDKQYNICLMVFFFTYSLFEVPSNIVLKLMPPSRWIGIMMLGWGTAMTLQGLVRQYSHLIATRLVLGLFEAGLFPAATYLLTTWYCRFELQTRMSIFFAAASLAGAFSGILAFAISKMNGIGGLEGWRWIFILEGLLTIVVAVVIPFVLPDSPETAKFLSDDEKAIVIHRLRHDSGTESGIVGTGEKFQWKYLIAAMLDWKLYLSIFIYWGHSIPIYAFTFTAPTIIRQLGYSAANAQLLTIPVYFFGALTTVVVSRLADRYKCRWVFITGAYAVSTVAFIGLLAIPHPRLPGLTYALLFLITGGLYPAIIGLIAWIANNLAPSWKRAVGMAFLMGFGNLGGAVSSNIFIASQAPHYWIGYGMCLALVVVAILATVVMRVTLSKINRQRDALDEDEIRAMYSDAQLVEMGDRSPLVRYVL</sequence>
<comment type="subcellular location">
    <subcellularLocation>
        <location evidence="1">Membrane</location>
        <topology evidence="1">Multi-pass membrane protein</topology>
    </subcellularLocation>
</comment>
<dbReference type="GO" id="GO:0016020">
    <property type="term" value="C:membrane"/>
    <property type="evidence" value="ECO:0007669"/>
    <property type="project" value="UniProtKB-SubCell"/>
</dbReference>
<feature type="transmembrane region" description="Helical" evidence="6">
    <location>
        <begin position="109"/>
        <end position="132"/>
    </location>
</feature>
<dbReference type="InterPro" id="IPR020846">
    <property type="entry name" value="MFS_dom"/>
</dbReference>
<dbReference type="PANTHER" id="PTHR43791:SF18">
    <property type="entry name" value="NICOTINIC ACID TRANSPORTER TNA1, PUTATIVE (AFU_ORTHOLOGUE AFUA_3G03820)-RELATED"/>
    <property type="match status" value="1"/>
</dbReference>
<dbReference type="InParanoid" id="G3J479"/>
<feature type="transmembrane region" description="Helical" evidence="6">
    <location>
        <begin position="289"/>
        <end position="309"/>
    </location>
</feature>